<keyword evidence="8" id="KW-1185">Reference proteome</keyword>
<dbReference type="SUPFAM" id="SSF56512">
    <property type="entry name" value="Nitric oxide (NO) synthase oxygenase domain"/>
    <property type="match status" value="1"/>
</dbReference>
<dbReference type="GO" id="GO:0006809">
    <property type="term" value="P:nitric oxide biosynthetic process"/>
    <property type="evidence" value="ECO:0007669"/>
    <property type="project" value="InterPro"/>
</dbReference>
<dbReference type="EMBL" id="JACJIA010000007">
    <property type="protein sequence ID" value="MBA8953905.1"/>
    <property type="molecule type" value="Genomic_DNA"/>
</dbReference>
<dbReference type="InterPro" id="IPR050607">
    <property type="entry name" value="NOS"/>
</dbReference>
<dbReference type="InterPro" id="IPR044940">
    <property type="entry name" value="NOS_dom_2"/>
</dbReference>
<dbReference type="InterPro" id="IPR044943">
    <property type="entry name" value="NOS_dom_1"/>
</dbReference>
<dbReference type="EC" id="1.14.14.47" evidence="7"/>
<dbReference type="InterPro" id="IPR044944">
    <property type="entry name" value="NOS_dom_3"/>
</dbReference>
<evidence type="ECO:0000259" key="6">
    <source>
        <dbReference type="PROSITE" id="PS60001"/>
    </source>
</evidence>
<dbReference type="PANTHER" id="PTHR43410:SF1">
    <property type="entry name" value="NITRIC OXIDE SYNTHASE"/>
    <property type="match status" value="1"/>
</dbReference>
<evidence type="ECO:0000313" key="8">
    <source>
        <dbReference type="Proteomes" id="UP000572680"/>
    </source>
</evidence>
<name>A0A7W3QNR1_ACTNM</name>
<evidence type="ECO:0000256" key="4">
    <source>
        <dbReference type="ARBA" id="ARBA00023004"/>
    </source>
</evidence>
<sequence>MSLFGRKTRARAVRPVAADGIPAGASADVPAEGAVRRAAEEFLRMFHAEDRRSGDLEERLRRVRAEIAETGTYRHTEAELTFGARVAWRNSDRCIGRLYWRSLRVRDLRHARAPEEVAAGCVEHLAAATGGGRIRPIITVFAPDGPGRPGPRLWNSQLIRYAGYRRPDGVVGDPANVALTAAALALGWPGGAGTRFDVLPLVVEVPGEPVRVFDLPPEVVLEVPLAHPDFPWFERLGLRWHAVPAVSDMTLEIGGVTYPAAPFNGWYMGTEIGARNLADTDRYDLLSEIADLLGLDRSEEATLWRDRALVELNVAVLHSFRAAAVTVTDHHTEARRFLIHLAREEAAGRVCPADWSWIVPPISGAATPVFHRYYDEADLRPAYVRRPEPEALRRAVSGPGGAHGAVPVPPSPAVGGGRCPVTAARRRAG</sequence>
<dbReference type="CDD" id="cd00575">
    <property type="entry name" value="NOS_oxygenase"/>
    <property type="match status" value="1"/>
</dbReference>
<feature type="domain" description="Nitric oxide synthase (NOS)" evidence="6">
    <location>
        <begin position="93"/>
        <end position="100"/>
    </location>
</feature>
<dbReference type="Gene3D" id="3.90.340.10">
    <property type="entry name" value="Nitric Oxide Synthase, Chain A, domain 1"/>
    <property type="match status" value="1"/>
</dbReference>
<dbReference type="GO" id="GO:0046872">
    <property type="term" value="F:metal ion binding"/>
    <property type="evidence" value="ECO:0007669"/>
    <property type="project" value="UniProtKB-KW"/>
</dbReference>
<dbReference type="RefSeq" id="WP_182846029.1">
    <property type="nucleotide sequence ID" value="NZ_BAAALP010000043.1"/>
</dbReference>
<keyword evidence="1" id="KW-0349">Heme</keyword>
<evidence type="ECO:0000256" key="3">
    <source>
        <dbReference type="ARBA" id="ARBA00023002"/>
    </source>
</evidence>
<organism evidence="7 8">
    <name type="scientific">Actinomadura namibiensis</name>
    <dbReference type="NCBI Taxonomy" id="182080"/>
    <lineage>
        <taxon>Bacteria</taxon>
        <taxon>Bacillati</taxon>
        <taxon>Actinomycetota</taxon>
        <taxon>Actinomycetes</taxon>
        <taxon>Streptosporangiales</taxon>
        <taxon>Thermomonosporaceae</taxon>
        <taxon>Actinomadura</taxon>
    </lineage>
</organism>
<feature type="region of interest" description="Disordered" evidence="5">
    <location>
        <begin position="394"/>
        <end position="429"/>
    </location>
</feature>
<dbReference type="PROSITE" id="PS60001">
    <property type="entry name" value="NOS"/>
    <property type="match status" value="1"/>
</dbReference>
<proteinExistence type="predicted"/>
<dbReference type="Gene3D" id="3.90.440.10">
    <property type="entry name" value="Nitric Oxide Synthase,Heme Domain,Chain A domain 2"/>
    <property type="match status" value="1"/>
</dbReference>
<reference evidence="7 8" key="1">
    <citation type="submission" date="2020-08" db="EMBL/GenBank/DDBJ databases">
        <title>Genomic Encyclopedia of Type Strains, Phase IV (KMG-IV): sequencing the most valuable type-strain genomes for metagenomic binning, comparative biology and taxonomic classification.</title>
        <authorList>
            <person name="Goeker M."/>
        </authorList>
    </citation>
    <scope>NUCLEOTIDE SEQUENCE [LARGE SCALE GENOMIC DNA]</scope>
    <source>
        <strain evidence="7 8">DSM 44197</strain>
    </source>
</reference>
<keyword evidence="4" id="KW-0408">Iron</keyword>
<dbReference type="Proteomes" id="UP000572680">
    <property type="component" value="Unassembled WGS sequence"/>
</dbReference>
<dbReference type="InterPro" id="IPR004030">
    <property type="entry name" value="NOS_N"/>
</dbReference>
<evidence type="ECO:0000313" key="7">
    <source>
        <dbReference type="EMBL" id="MBA8953905.1"/>
    </source>
</evidence>
<dbReference type="Gene3D" id="3.90.1230.10">
    <property type="entry name" value="Nitric Oxide Synthase, Chain A, domain 3"/>
    <property type="match status" value="1"/>
</dbReference>
<dbReference type="GO" id="GO:0004517">
    <property type="term" value="F:nitric-oxide synthase activity"/>
    <property type="evidence" value="ECO:0007669"/>
    <property type="project" value="InterPro"/>
</dbReference>
<dbReference type="InterPro" id="IPR036119">
    <property type="entry name" value="NOS_N_sf"/>
</dbReference>
<dbReference type="PANTHER" id="PTHR43410">
    <property type="entry name" value="NITRIC OXIDE SYNTHASE OXYGENASE"/>
    <property type="match status" value="1"/>
</dbReference>
<evidence type="ECO:0000256" key="2">
    <source>
        <dbReference type="ARBA" id="ARBA00022723"/>
    </source>
</evidence>
<keyword evidence="2" id="KW-0479">Metal-binding</keyword>
<dbReference type="Pfam" id="PF02898">
    <property type="entry name" value="NO_synthase"/>
    <property type="match status" value="1"/>
</dbReference>
<keyword evidence="3 7" id="KW-0560">Oxidoreductase</keyword>
<dbReference type="AlphaFoldDB" id="A0A7W3QNR1"/>
<gene>
    <name evidence="7" type="ORF">HNR61_005558</name>
</gene>
<evidence type="ECO:0000256" key="5">
    <source>
        <dbReference type="SAM" id="MobiDB-lite"/>
    </source>
</evidence>
<protein>
    <submittedName>
        <fullName evidence="7">Nitric-oxide synthase</fullName>
        <ecNumber evidence="7">1.14.14.47</ecNumber>
    </submittedName>
</protein>
<comment type="caution">
    <text evidence="7">The sequence shown here is derived from an EMBL/GenBank/DDBJ whole genome shotgun (WGS) entry which is preliminary data.</text>
</comment>
<accession>A0A7W3QNR1</accession>
<evidence type="ECO:0000256" key="1">
    <source>
        <dbReference type="ARBA" id="ARBA00022617"/>
    </source>
</evidence>